<evidence type="ECO:0000256" key="4">
    <source>
        <dbReference type="ARBA" id="ARBA00023136"/>
    </source>
</evidence>
<evidence type="ECO:0000256" key="3">
    <source>
        <dbReference type="ARBA" id="ARBA00022989"/>
    </source>
</evidence>
<proteinExistence type="predicted"/>
<keyword evidence="3" id="KW-1133">Transmembrane helix</keyword>
<evidence type="ECO:0000313" key="6">
    <source>
        <dbReference type="Proteomes" id="UP001497623"/>
    </source>
</evidence>
<dbReference type="InterPro" id="IPR018499">
    <property type="entry name" value="Tetraspanin/Peripherin"/>
</dbReference>
<gene>
    <name evidence="5" type="ORF">MNOR_LOCUS18985</name>
</gene>
<feature type="non-terminal residue" evidence="5">
    <location>
        <position position="1"/>
    </location>
</feature>
<sequence>IGEVAVGVLGAVYQVRAVEEVSSSLTSRVQEQYAVPGYEDFTTAIDYVQYQLQCCGVSSSVDWSMSRWKLETLGGPELQVPLTCCSLHRAEDAHINPDPVNVTLCQSHSLLDRQLARQHQ</sequence>
<comment type="subcellular location">
    <subcellularLocation>
        <location evidence="1">Membrane</location>
        <topology evidence="1">Multi-pass membrane protein</topology>
    </subcellularLocation>
</comment>
<keyword evidence="4" id="KW-0472">Membrane</keyword>
<organism evidence="5 6">
    <name type="scientific">Meganyctiphanes norvegica</name>
    <name type="common">Northern krill</name>
    <name type="synonym">Thysanopoda norvegica</name>
    <dbReference type="NCBI Taxonomy" id="48144"/>
    <lineage>
        <taxon>Eukaryota</taxon>
        <taxon>Metazoa</taxon>
        <taxon>Ecdysozoa</taxon>
        <taxon>Arthropoda</taxon>
        <taxon>Crustacea</taxon>
        <taxon>Multicrustacea</taxon>
        <taxon>Malacostraca</taxon>
        <taxon>Eumalacostraca</taxon>
        <taxon>Eucarida</taxon>
        <taxon>Euphausiacea</taxon>
        <taxon>Euphausiidae</taxon>
        <taxon>Meganyctiphanes</taxon>
    </lineage>
</organism>
<evidence type="ECO:0000313" key="5">
    <source>
        <dbReference type="EMBL" id="CAL4108834.1"/>
    </source>
</evidence>
<dbReference type="InterPro" id="IPR008952">
    <property type="entry name" value="Tetraspanin_EC2_sf"/>
</dbReference>
<reference evidence="5 6" key="1">
    <citation type="submission" date="2024-05" db="EMBL/GenBank/DDBJ databases">
        <authorList>
            <person name="Wallberg A."/>
        </authorList>
    </citation>
    <scope>NUCLEOTIDE SEQUENCE [LARGE SCALE GENOMIC DNA]</scope>
</reference>
<protein>
    <recommendedName>
        <fullName evidence="7">Tetraspanin</fullName>
    </recommendedName>
</protein>
<dbReference type="Gene3D" id="1.10.1450.10">
    <property type="entry name" value="Tetraspanin"/>
    <property type="match status" value="1"/>
</dbReference>
<keyword evidence="6" id="KW-1185">Reference proteome</keyword>
<dbReference type="SUPFAM" id="SSF48652">
    <property type="entry name" value="Tetraspanin"/>
    <property type="match status" value="1"/>
</dbReference>
<accession>A0AAV2R478</accession>
<feature type="non-terminal residue" evidence="5">
    <location>
        <position position="120"/>
    </location>
</feature>
<dbReference type="EMBL" id="CAXKWB010013864">
    <property type="protein sequence ID" value="CAL4108834.1"/>
    <property type="molecule type" value="Genomic_DNA"/>
</dbReference>
<keyword evidence="2" id="KW-0812">Transmembrane</keyword>
<evidence type="ECO:0008006" key="7">
    <source>
        <dbReference type="Google" id="ProtNLM"/>
    </source>
</evidence>
<comment type="caution">
    <text evidence="5">The sequence shown here is derived from an EMBL/GenBank/DDBJ whole genome shotgun (WGS) entry which is preliminary data.</text>
</comment>
<evidence type="ECO:0000256" key="1">
    <source>
        <dbReference type="ARBA" id="ARBA00004141"/>
    </source>
</evidence>
<name>A0AAV2R478_MEGNR</name>
<dbReference type="GO" id="GO:0016020">
    <property type="term" value="C:membrane"/>
    <property type="evidence" value="ECO:0007669"/>
    <property type="project" value="UniProtKB-SubCell"/>
</dbReference>
<dbReference type="Pfam" id="PF00335">
    <property type="entry name" value="Tetraspanin"/>
    <property type="match status" value="1"/>
</dbReference>
<evidence type="ECO:0000256" key="2">
    <source>
        <dbReference type="ARBA" id="ARBA00022692"/>
    </source>
</evidence>
<dbReference type="AlphaFoldDB" id="A0AAV2R478"/>
<dbReference type="Proteomes" id="UP001497623">
    <property type="component" value="Unassembled WGS sequence"/>
</dbReference>